<keyword evidence="2" id="KW-1185">Reference proteome</keyword>
<dbReference type="EMBL" id="BMAW01005704">
    <property type="protein sequence ID" value="GFS95548.1"/>
    <property type="molecule type" value="Genomic_DNA"/>
</dbReference>
<proteinExistence type="predicted"/>
<gene>
    <name evidence="1" type="ORF">NPIL_627291</name>
</gene>
<organism evidence="1 2">
    <name type="scientific">Nephila pilipes</name>
    <name type="common">Giant wood spider</name>
    <name type="synonym">Nephila maculata</name>
    <dbReference type="NCBI Taxonomy" id="299642"/>
    <lineage>
        <taxon>Eukaryota</taxon>
        <taxon>Metazoa</taxon>
        <taxon>Ecdysozoa</taxon>
        <taxon>Arthropoda</taxon>
        <taxon>Chelicerata</taxon>
        <taxon>Arachnida</taxon>
        <taxon>Araneae</taxon>
        <taxon>Araneomorphae</taxon>
        <taxon>Entelegynae</taxon>
        <taxon>Araneoidea</taxon>
        <taxon>Nephilidae</taxon>
        <taxon>Nephila</taxon>
    </lineage>
</organism>
<comment type="caution">
    <text evidence="1">The sequence shown here is derived from an EMBL/GenBank/DDBJ whole genome shotgun (WGS) entry which is preliminary data.</text>
</comment>
<protein>
    <submittedName>
        <fullName evidence="1">Uncharacterized protein</fullName>
    </submittedName>
</protein>
<dbReference type="AlphaFoldDB" id="A0A8X6N603"/>
<evidence type="ECO:0000313" key="2">
    <source>
        <dbReference type="Proteomes" id="UP000887013"/>
    </source>
</evidence>
<accession>A0A8X6N603</accession>
<dbReference type="Proteomes" id="UP000887013">
    <property type="component" value="Unassembled WGS sequence"/>
</dbReference>
<reference evidence="1" key="1">
    <citation type="submission" date="2020-08" db="EMBL/GenBank/DDBJ databases">
        <title>Multicomponent nature underlies the extraordinary mechanical properties of spider dragline silk.</title>
        <authorList>
            <person name="Kono N."/>
            <person name="Nakamura H."/>
            <person name="Mori M."/>
            <person name="Yoshida Y."/>
            <person name="Ohtoshi R."/>
            <person name="Malay A.D."/>
            <person name="Moran D.A.P."/>
            <person name="Tomita M."/>
            <person name="Numata K."/>
            <person name="Arakawa K."/>
        </authorList>
    </citation>
    <scope>NUCLEOTIDE SEQUENCE</scope>
</reference>
<evidence type="ECO:0000313" key="1">
    <source>
        <dbReference type="EMBL" id="GFS95548.1"/>
    </source>
</evidence>
<sequence length="162" mass="17984">MTSVLMNVCCWDSLIIGSVFVYKLPPQKIDGAVFSIVTNGFYTCLVAGDNAVLNSTKDLAYGRNVLRRVPNPLVGVNGIPVLVLSSSSDEISSRNPFNATTQSSRTCPQNLKVLNFDLGNDFEERLSSWNNLKLLQVHFGYKTEHFYCSHNNHVILLINVCV</sequence>
<name>A0A8X6N603_NEPPI</name>